<keyword evidence="4 7" id="KW-0488">Methylation</keyword>
<keyword evidence="6 7" id="KW-0648">Protein biosynthesis</keyword>
<feature type="modified residue" description="N5-methylglutamine" evidence="7">
    <location>
        <position position="235"/>
    </location>
</feature>
<feature type="compositionally biased region" description="Basic and acidic residues" evidence="10">
    <location>
        <begin position="282"/>
        <end position="307"/>
    </location>
</feature>
<evidence type="ECO:0000256" key="5">
    <source>
        <dbReference type="ARBA" id="ARBA00022490"/>
    </source>
</evidence>
<dbReference type="Gene3D" id="3.30.160.20">
    <property type="match status" value="1"/>
</dbReference>
<comment type="PTM">
    <text evidence="7">Methylated by PrmC. Methylation increases the termination efficiency of RF1.</text>
</comment>
<organism evidence="12 13">
    <name type="scientific">Agrobacterium vitis</name>
    <name type="common">Rhizobium vitis</name>
    <dbReference type="NCBI Taxonomy" id="373"/>
    <lineage>
        <taxon>Bacteria</taxon>
        <taxon>Pseudomonadati</taxon>
        <taxon>Pseudomonadota</taxon>
        <taxon>Alphaproteobacteria</taxon>
        <taxon>Hyphomicrobiales</taxon>
        <taxon>Rhizobiaceae</taxon>
        <taxon>Rhizobium/Agrobacterium group</taxon>
        <taxon>Agrobacterium</taxon>
    </lineage>
</organism>
<dbReference type="InterPro" id="IPR045853">
    <property type="entry name" value="Pep_chain_release_fac_I_sf"/>
</dbReference>
<feature type="domain" description="Prokaryotic-type class I peptide chain release factors" evidence="11">
    <location>
        <begin position="228"/>
        <end position="244"/>
    </location>
</feature>
<evidence type="ECO:0000256" key="3">
    <source>
        <dbReference type="ARBA" id="ARBA00010835"/>
    </source>
</evidence>
<dbReference type="FunFam" id="3.30.70.1660:FF:000002">
    <property type="entry name" value="Peptide chain release factor 1"/>
    <property type="match status" value="1"/>
</dbReference>
<dbReference type="PANTHER" id="PTHR43804:SF7">
    <property type="entry name" value="LD18447P"/>
    <property type="match status" value="1"/>
</dbReference>
<dbReference type="Proteomes" id="UP000436911">
    <property type="component" value="Unassembled WGS sequence"/>
</dbReference>
<evidence type="ECO:0000256" key="8">
    <source>
        <dbReference type="NCBIfam" id="TIGR00019"/>
    </source>
</evidence>
<dbReference type="FunFam" id="3.30.70.1660:FF:000004">
    <property type="entry name" value="Peptide chain release factor 1"/>
    <property type="match status" value="1"/>
</dbReference>
<evidence type="ECO:0000256" key="9">
    <source>
        <dbReference type="SAM" id="Coils"/>
    </source>
</evidence>
<dbReference type="SUPFAM" id="SSF75620">
    <property type="entry name" value="Release factor"/>
    <property type="match status" value="1"/>
</dbReference>
<dbReference type="GO" id="GO:0005829">
    <property type="term" value="C:cytosol"/>
    <property type="evidence" value="ECO:0007669"/>
    <property type="project" value="UniProtKB-ARBA"/>
</dbReference>
<dbReference type="NCBIfam" id="NF001859">
    <property type="entry name" value="PRK00591.1"/>
    <property type="match status" value="1"/>
</dbReference>
<dbReference type="FunFam" id="3.30.160.20:FF:000004">
    <property type="entry name" value="Peptide chain release factor 1"/>
    <property type="match status" value="1"/>
</dbReference>
<keyword evidence="5 7" id="KW-0963">Cytoplasm</keyword>
<sequence length="359" mass="39654">MAKLPVDKMRELERRFGEIEARMSAGPAADVYVKLASEYSELQPVVKAIRELGLAEKEVADLKALLADKGTDREMRDLAEMELPEVEARLEGLEKEIQIQLLPKDAADEKSAILEIRAGTGGSEAALFAGDLFRMYERFAAGKGWKVEVLSSSEGDAGGFKEIIATVTGRGVFSKLKFESGVHRVQRVPDTETQGRIHTSAATVAVLPEAEEIDIEVRAEDIRIDTMRSSGAGGQHVNTTDSAVRITHLPTGLVVTSSEKSQHQNRAKAMQVLRSRLFDMERQRADSERSADRKSQVGSGDRSERIRTYNFPQGRVTDHRINLTLYKLDRMMIGEIDEVVDALIADYQAGQLAQLGEQA</sequence>
<protein>
    <recommendedName>
        <fullName evidence="7 8">Peptide chain release factor 1</fullName>
        <shortName evidence="7">RF-1</shortName>
    </recommendedName>
</protein>
<dbReference type="SMART" id="SM00937">
    <property type="entry name" value="PCRF"/>
    <property type="match status" value="1"/>
</dbReference>
<keyword evidence="9" id="KW-0175">Coiled coil</keyword>
<evidence type="ECO:0000256" key="4">
    <source>
        <dbReference type="ARBA" id="ARBA00022481"/>
    </source>
</evidence>
<dbReference type="GeneID" id="60685025"/>
<dbReference type="RefSeq" id="WP_060718041.1">
    <property type="nucleotide sequence ID" value="NZ_CP055265.1"/>
</dbReference>
<evidence type="ECO:0000313" key="12">
    <source>
        <dbReference type="EMBL" id="KAA3520628.1"/>
    </source>
</evidence>
<evidence type="ECO:0000256" key="7">
    <source>
        <dbReference type="HAMAP-Rule" id="MF_00093"/>
    </source>
</evidence>
<evidence type="ECO:0000256" key="1">
    <source>
        <dbReference type="ARBA" id="ARBA00002986"/>
    </source>
</evidence>
<evidence type="ECO:0000256" key="6">
    <source>
        <dbReference type="ARBA" id="ARBA00022917"/>
    </source>
</evidence>
<dbReference type="Pfam" id="PF00472">
    <property type="entry name" value="RF-1"/>
    <property type="match status" value="1"/>
</dbReference>
<dbReference type="EMBL" id="QUSG01000030">
    <property type="protein sequence ID" value="KAA3520628.1"/>
    <property type="molecule type" value="Genomic_DNA"/>
</dbReference>
<proteinExistence type="inferred from homology"/>
<comment type="subcellular location">
    <subcellularLocation>
        <location evidence="2 7">Cytoplasm</location>
    </subcellularLocation>
</comment>
<dbReference type="NCBIfam" id="TIGR00019">
    <property type="entry name" value="prfA"/>
    <property type="match status" value="1"/>
</dbReference>
<dbReference type="GO" id="GO:0016149">
    <property type="term" value="F:translation release factor activity, codon specific"/>
    <property type="evidence" value="ECO:0007669"/>
    <property type="project" value="UniProtKB-UniRule"/>
</dbReference>
<dbReference type="PANTHER" id="PTHR43804">
    <property type="entry name" value="LD18447P"/>
    <property type="match status" value="1"/>
</dbReference>
<comment type="caution">
    <text evidence="12">The sequence shown here is derived from an EMBL/GenBank/DDBJ whole genome shotgun (WGS) entry which is preliminary data.</text>
</comment>
<dbReference type="HAMAP" id="MF_00093">
    <property type="entry name" value="Rel_fac_1"/>
    <property type="match status" value="1"/>
</dbReference>
<dbReference type="Pfam" id="PF03462">
    <property type="entry name" value="PCRF"/>
    <property type="match status" value="1"/>
</dbReference>
<dbReference type="OrthoDB" id="9806673at2"/>
<gene>
    <name evidence="7 12" type="primary">prfA</name>
    <name evidence="12" type="ORF">DXT89_25745</name>
</gene>
<dbReference type="PROSITE" id="PS00745">
    <property type="entry name" value="RF_PROK_I"/>
    <property type="match status" value="1"/>
</dbReference>
<dbReference type="InterPro" id="IPR005139">
    <property type="entry name" value="PCRF"/>
</dbReference>
<reference evidence="12 13" key="1">
    <citation type="submission" date="2018-08" db="EMBL/GenBank/DDBJ databases">
        <title>Genome sequencing of Agrobacterium vitis strain ICMP 10754.</title>
        <authorList>
            <person name="Visnovsky S.B."/>
            <person name="Pitman A.R."/>
        </authorList>
    </citation>
    <scope>NUCLEOTIDE SEQUENCE [LARGE SCALE GENOMIC DNA]</scope>
    <source>
        <strain evidence="12 13">ICMP 10754</strain>
    </source>
</reference>
<feature type="coiled-coil region" evidence="9">
    <location>
        <begin position="45"/>
        <end position="96"/>
    </location>
</feature>
<dbReference type="InterPro" id="IPR050057">
    <property type="entry name" value="Prokaryotic/Mito_RF"/>
</dbReference>
<comment type="similarity">
    <text evidence="3 7">Belongs to the prokaryotic/mitochondrial release factor family.</text>
</comment>
<dbReference type="Gene3D" id="6.10.140.1950">
    <property type="match status" value="1"/>
</dbReference>
<evidence type="ECO:0000259" key="11">
    <source>
        <dbReference type="PROSITE" id="PS00745"/>
    </source>
</evidence>
<evidence type="ECO:0000256" key="2">
    <source>
        <dbReference type="ARBA" id="ARBA00004496"/>
    </source>
</evidence>
<evidence type="ECO:0000256" key="10">
    <source>
        <dbReference type="SAM" id="MobiDB-lite"/>
    </source>
</evidence>
<dbReference type="Gene3D" id="3.30.70.1660">
    <property type="match status" value="2"/>
</dbReference>
<name>A0A368N7K6_AGRVI</name>
<feature type="region of interest" description="Disordered" evidence="10">
    <location>
        <begin position="282"/>
        <end position="309"/>
    </location>
</feature>
<dbReference type="AlphaFoldDB" id="A0A368N7K6"/>
<evidence type="ECO:0000313" key="13">
    <source>
        <dbReference type="Proteomes" id="UP000436911"/>
    </source>
</evidence>
<dbReference type="InterPro" id="IPR000352">
    <property type="entry name" value="Pep_chain_release_fac_I"/>
</dbReference>
<accession>A0A368N7K6</accession>
<comment type="function">
    <text evidence="1 7">Peptide chain release factor 1 directs the termination of translation in response to the peptide chain termination codons UAG and UAA.</text>
</comment>
<dbReference type="InterPro" id="IPR004373">
    <property type="entry name" value="RF-1"/>
</dbReference>